<dbReference type="STRING" id="1072256.CUTER_10970"/>
<proteinExistence type="predicted"/>
<keyword evidence="1" id="KW-0812">Transmembrane</keyword>
<dbReference type="NCBIfam" id="TIGR02206">
    <property type="entry name" value="intg_mem_TP0381"/>
    <property type="match status" value="1"/>
</dbReference>
<feature type="transmembrane region" description="Helical" evidence="1">
    <location>
        <begin position="58"/>
        <end position="76"/>
    </location>
</feature>
<dbReference type="OrthoDB" id="9813172at2"/>
<evidence type="ECO:0000256" key="1">
    <source>
        <dbReference type="SAM" id="Phobius"/>
    </source>
</evidence>
<dbReference type="InterPro" id="IPR011737">
    <property type="entry name" value="CHP02206_TP0381"/>
</dbReference>
<evidence type="ECO:0000313" key="3">
    <source>
        <dbReference type="Proteomes" id="UP000035548"/>
    </source>
</evidence>
<keyword evidence="1" id="KW-1133">Transmembrane helix</keyword>
<protein>
    <submittedName>
        <fullName evidence="2">Putative integral membrane protein</fullName>
    </submittedName>
</protein>
<feature type="transmembrane region" description="Helical" evidence="1">
    <location>
        <begin position="141"/>
        <end position="163"/>
    </location>
</feature>
<dbReference type="RefSeq" id="WP_052844130.1">
    <property type="nucleotide sequence ID" value="NZ_CP011546.1"/>
</dbReference>
<dbReference type="AlphaFoldDB" id="A0A0G3HHC5"/>
<organism evidence="2 3">
    <name type="scientific">Corynebacterium uterequi</name>
    <dbReference type="NCBI Taxonomy" id="1072256"/>
    <lineage>
        <taxon>Bacteria</taxon>
        <taxon>Bacillati</taxon>
        <taxon>Actinomycetota</taxon>
        <taxon>Actinomycetes</taxon>
        <taxon>Mycobacteriales</taxon>
        <taxon>Corynebacteriaceae</taxon>
        <taxon>Corynebacterium</taxon>
    </lineage>
</organism>
<feature type="transmembrane region" description="Helical" evidence="1">
    <location>
        <begin position="96"/>
        <end position="120"/>
    </location>
</feature>
<reference evidence="2 3" key="1">
    <citation type="journal article" date="2015" name="Genome Announc.">
        <title>Virulence Factor Genes Detected in the Complete Genome Sequence of Corynebacterium uterequi DSM 45634, Isolated from the Uterus of a Maiden Mare.</title>
        <authorList>
            <person name="Ruckert C."/>
            <person name="Kriete M."/>
            <person name="Jaenicke S."/>
            <person name="Winkler A."/>
            <person name="Tauch A."/>
        </authorList>
    </citation>
    <scope>NUCLEOTIDE SEQUENCE [LARGE SCALE GENOMIC DNA]</scope>
    <source>
        <strain evidence="2 3">DSM 45634</strain>
    </source>
</reference>
<feature type="transmembrane region" description="Helical" evidence="1">
    <location>
        <begin position="216"/>
        <end position="236"/>
    </location>
</feature>
<gene>
    <name evidence="2" type="ORF">CUTER_10970</name>
</gene>
<dbReference type="PATRIC" id="fig|1072256.5.peg.2158"/>
<feature type="transmembrane region" description="Helical" evidence="1">
    <location>
        <begin position="26"/>
        <end position="46"/>
    </location>
</feature>
<keyword evidence="3" id="KW-1185">Reference proteome</keyword>
<name>A0A0G3HHC5_9CORY</name>
<keyword evidence="1" id="KW-0472">Membrane</keyword>
<reference evidence="3" key="2">
    <citation type="submission" date="2015-05" db="EMBL/GenBank/DDBJ databases">
        <title>Complete genome sequence of Corynebacterium uterequi DSM 45634, isolated from the uterus of a maiden mare.</title>
        <authorList>
            <person name="Ruckert C."/>
            <person name="Albersmeier A."/>
            <person name="Winkler A."/>
            <person name="Tauch A."/>
        </authorList>
    </citation>
    <scope>NUCLEOTIDE SEQUENCE [LARGE SCALE GENOMIC DNA]</scope>
    <source>
        <strain evidence="3">DSM 45634</strain>
    </source>
</reference>
<dbReference type="EMBL" id="CP011546">
    <property type="protein sequence ID" value="AKK12155.1"/>
    <property type="molecule type" value="Genomic_DNA"/>
</dbReference>
<accession>A0A0G3HHC5</accession>
<sequence length="260" mass="28718">MAQQMWTSRHTGRTYETIAQFDARHLLVNVVGIITAGVIVVAARRVRGTPIETRARQVAGVVLGMMSLAYLAVTLRPSAVVYDETLPFHICDWLRIITPIAIGTGNEFAVTMSFFWGMWLNPMALLTPDAAWVTTRWVQEGAYWLFHWAALIVPLTLVFAFGYRPTWAGYRRATQTTLGWFAVTSVINAVTGGNYGFIARPTRGVSLISVLPRWPYYVPCLAGLILTGWAGVTWVAERFGADADAQASATLSAHGLVRRV</sequence>
<dbReference type="Proteomes" id="UP000035548">
    <property type="component" value="Chromosome"/>
</dbReference>
<dbReference type="Pfam" id="PF14808">
    <property type="entry name" value="TMEM164"/>
    <property type="match status" value="1"/>
</dbReference>
<evidence type="ECO:0000313" key="2">
    <source>
        <dbReference type="EMBL" id="AKK12155.1"/>
    </source>
</evidence>
<dbReference type="KEGG" id="cut:CUTER_10970"/>